<accession>A0AA38FGK6</accession>
<dbReference type="InterPro" id="IPR012337">
    <property type="entry name" value="RNaseH-like_sf"/>
</dbReference>
<reference evidence="2 3" key="1">
    <citation type="journal article" date="2021" name="Nat. Plants">
        <title>The Taxus genome provides insights into paclitaxel biosynthesis.</title>
        <authorList>
            <person name="Xiong X."/>
            <person name="Gou J."/>
            <person name="Liao Q."/>
            <person name="Li Y."/>
            <person name="Zhou Q."/>
            <person name="Bi G."/>
            <person name="Li C."/>
            <person name="Du R."/>
            <person name="Wang X."/>
            <person name="Sun T."/>
            <person name="Guo L."/>
            <person name="Liang H."/>
            <person name="Lu P."/>
            <person name="Wu Y."/>
            <person name="Zhang Z."/>
            <person name="Ro D.K."/>
            <person name="Shang Y."/>
            <person name="Huang S."/>
            <person name="Yan J."/>
        </authorList>
    </citation>
    <scope>NUCLEOTIDE SEQUENCE [LARGE SCALE GENOMIC DNA]</scope>
    <source>
        <strain evidence="2">Ta-2019</strain>
    </source>
</reference>
<evidence type="ECO:0000313" key="3">
    <source>
        <dbReference type="Proteomes" id="UP000824469"/>
    </source>
</evidence>
<dbReference type="GO" id="GO:0003676">
    <property type="term" value="F:nucleic acid binding"/>
    <property type="evidence" value="ECO:0007669"/>
    <property type="project" value="InterPro"/>
</dbReference>
<dbReference type="InterPro" id="IPR036397">
    <property type="entry name" value="RNaseH_sf"/>
</dbReference>
<evidence type="ECO:0000313" key="2">
    <source>
        <dbReference type="EMBL" id="KAH9301092.1"/>
    </source>
</evidence>
<organism evidence="2 3">
    <name type="scientific">Taxus chinensis</name>
    <name type="common">Chinese yew</name>
    <name type="synonym">Taxus wallichiana var. chinensis</name>
    <dbReference type="NCBI Taxonomy" id="29808"/>
    <lineage>
        <taxon>Eukaryota</taxon>
        <taxon>Viridiplantae</taxon>
        <taxon>Streptophyta</taxon>
        <taxon>Embryophyta</taxon>
        <taxon>Tracheophyta</taxon>
        <taxon>Spermatophyta</taxon>
        <taxon>Pinopsida</taxon>
        <taxon>Pinidae</taxon>
        <taxon>Conifers II</taxon>
        <taxon>Cupressales</taxon>
        <taxon>Taxaceae</taxon>
        <taxon>Taxus</taxon>
    </lineage>
</organism>
<proteinExistence type="predicted"/>
<dbReference type="PANTHER" id="PTHR48475">
    <property type="entry name" value="RIBONUCLEASE H"/>
    <property type="match status" value="1"/>
</dbReference>
<name>A0AA38FGK6_TAXCH</name>
<comment type="caution">
    <text evidence="2">The sequence shown here is derived from an EMBL/GenBank/DDBJ whole genome shotgun (WGS) entry which is preliminary data.</text>
</comment>
<dbReference type="CDD" id="cd09279">
    <property type="entry name" value="RNase_HI_like"/>
    <property type="match status" value="1"/>
</dbReference>
<evidence type="ECO:0000259" key="1">
    <source>
        <dbReference type="PROSITE" id="PS50879"/>
    </source>
</evidence>
<keyword evidence="3" id="KW-1185">Reference proteome</keyword>
<feature type="non-terminal residue" evidence="2">
    <location>
        <position position="1"/>
    </location>
</feature>
<dbReference type="SUPFAM" id="SSF53098">
    <property type="entry name" value="Ribonuclease H-like"/>
    <property type="match status" value="1"/>
</dbReference>
<dbReference type="InterPro" id="IPR002156">
    <property type="entry name" value="RNaseH_domain"/>
</dbReference>
<dbReference type="AlphaFoldDB" id="A0AA38FGK6"/>
<dbReference type="Proteomes" id="UP000824469">
    <property type="component" value="Unassembled WGS sequence"/>
</dbReference>
<dbReference type="Gene3D" id="3.30.420.10">
    <property type="entry name" value="Ribonuclease H-like superfamily/Ribonuclease H"/>
    <property type="match status" value="1"/>
</dbReference>
<dbReference type="PANTHER" id="PTHR48475:SF1">
    <property type="entry name" value="RNASE H TYPE-1 DOMAIN-CONTAINING PROTEIN"/>
    <property type="match status" value="1"/>
</dbReference>
<dbReference type="GO" id="GO:0004523">
    <property type="term" value="F:RNA-DNA hybrid ribonuclease activity"/>
    <property type="evidence" value="ECO:0007669"/>
    <property type="project" value="InterPro"/>
</dbReference>
<dbReference type="Pfam" id="PF13456">
    <property type="entry name" value="RVT_3"/>
    <property type="match status" value="1"/>
</dbReference>
<feature type="domain" description="RNase H type-1" evidence="1">
    <location>
        <begin position="26"/>
        <end position="155"/>
    </location>
</feature>
<dbReference type="EMBL" id="JAHRHJ020000009">
    <property type="protein sequence ID" value="KAH9301092.1"/>
    <property type="molecule type" value="Genomic_DNA"/>
</dbReference>
<protein>
    <recommendedName>
        <fullName evidence="1">RNase H type-1 domain-containing protein</fullName>
    </recommendedName>
</protein>
<feature type="non-terminal residue" evidence="2">
    <location>
        <position position="184"/>
    </location>
</feature>
<dbReference type="PROSITE" id="PS50879">
    <property type="entry name" value="RNASE_H_1"/>
    <property type="match status" value="1"/>
</dbReference>
<dbReference type="OMA" id="HIAMAKN"/>
<gene>
    <name evidence="2" type="ORF">KI387_012675</name>
</gene>
<sequence>APLPGEQFTNFTFPDELIATLSLSDASYPMTLFFDGSKCQRGGGAGIVLIPLDGEPMPLSFRLDFPCTNNIAEYEALVLGLHVALHLGVKSINIFGDSQLVVNQVTSIYQCKNEELQKYKCYVDSLLTLFTHYSIQTVPRSTNKFVDTMACLASQIPASPTDSDIFVLVQQLFAPSYLVPDVCM</sequence>